<gene>
    <name evidence="2" type="ORF">FPHYL_6117</name>
</gene>
<protein>
    <submittedName>
        <fullName evidence="2">Uncharacterized protein</fullName>
    </submittedName>
</protein>
<name>A0A8H5NDX9_9HYPO</name>
<feature type="compositionally biased region" description="Low complexity" evidence="1">
    <location>
        <begin position="11"/>
        <end position="24"/>
    </location>
</feature>
<sequence>MNTARQPYGTAHASARFQSRAQSSTNASRQSQARRVVQIPYPTRIPPAPPAVGVQINNSTWPLPLPLHHPPTPKPKHHPPSSCKPGVLAEFTNLNQLVREYQSGQATQVSILLELEKMNGFCEGISRLRAVKNNQLEILAAVRALKPSADDQRANLAALGIIRYRSLEEIYKRSEFRAHCTKLSQSFEQLD</sequence>
<keyword evidence="3" id="KW-1185">Reference proteome</keyword>
<evidence type="ECO:0000313" key="2">
    <source>
        <dbReference type="EMBL" id="KAF5561624.1"/>
    </source>
</evidence>
<proteinExistence type="predicted"/>
<dbReference type="Proteomes" id="UP000582016">
    <property type="component" value="Unassembled WGS sequence"/>
</dbReference>
<comment type="caution">
    <text evidence="2">The sequence shown here is derived from an EMBL/GenBank/DDBJ whole genome shotgun (WGS) entry which is preliminary data.</text>
</comment>
<reference evidence="2 3" key="1">
    <citation type="submission" date="2020-05" db="EMBL/GenBank/DDBJ databases">
        <title>Identification and distribution of gene clusters putatively required for synthesis of sphingolipid metabolism inhibitors in phylogenetically diverse species of the filamentous fungus Fusarium.</title>
        <authorList>
            <person name="Kim H.-S."/>
            <person name="Busman M."/>
            <person name="Brown D.W."/>
            <person name="Divon H."/>
            <person name="Uhlig S."/>
            <person name="Proctor R.H."/>
        </authorList>
    </citation>
    <scope>NUCLEOTIDE SEQUENCE [LARGE SCALE GENOMIC DNA]</scope>
    <source>
        <strain evidence="2 3">NRRL 13617</strain>
    </source>
</reference>
<evidence type="ECO:0000313" key="3">
    <source>
        <dbReference type="Proteomes" id="UP000582016"/>
    </source>
</evidence>
<dbReference type="EMBL" id="JAAOAQ010000207">
    <property type="protein sequence ID" value="KAF5561624.1"/>
    <property type="molecule type" value="Genomic_DNA"/>
</dbReference>
<dbReference type="OrthoDB" id="5106076at2759"/>
<feature type="region of interest" description="Disordered" evidence="1">
    <location>
        <begin position="1"/>
        <end position="35"/>
    </location>
</feature>
<accession>A0A8H5NDX9</accession>
<organism evidence="2 3">
    <name type="scientific">Fusarium phyllophilum</name>
    <dbReference type="NCBI Taxonomy" id="47803"/>
    <lineage>
        <taxon>Eukaryota</taxon>
        <taxon>Fungi</taxon>
        <taxon>Dikarya</taxon>
        <taxon>Ascomycota</taxon>
        <taxon>Pezizomycotina</taxon>
        <taxon>Sordariomycetes</taxon>
        <taxon>Hypocreomycetidae</taxon>
        <taxon>Hypocreales</taxon>
        <taxon>Nectriaceae</taxon>
        <taxon>Fusarium</taxon>
        <taxon>Fusarium fujikuroi species complex</taxon>
    </lineage>
</organism>
<dbReference type="AlphaFoldDB" id="A0A8H5NDX9"/>
<evidence type="ECO:0000256" key="1">
    <source>
        <dbReference type="SAM" id="MobiDB-lite"/>
    </source>
</evidence>